<proteinExistence type="predicted"/>
<dbReference type="EMBL" id="AP028654">
    <property type="protein sequence ID" value="BEP28783.1"/>
    <property type="molecule type" value="Genomic_DNA"/>
</dbReference>
<dbReference type="Proteomes" id="UP001321786">
    <property type="component" value="Chromosome"/>
</dbReference>
<evidence type="ECO:0000313" key="2">
    <source>
        <dbReference type="EMBL" id="BEP28783.1"/>
    </source>
</evidence>
<dbReference type="KEGG" id="hprf:HLPR_11140"/>
<evidence type="ECO:0000313" key="3">
    <source>
        <dbReference type="Proteomes" id="UP001321786"/>
    </source>
</evidence>
<gene>
    <name evidence="2" type="ORF">HLPR_11140</name>
</gene>
<name>A0AAU9E5Z2_9FIRM</name>
<accession>A0AAU9E5Z2</accession>
<feature type="transmembrane region" description="Helical" evidence="1">
    <location>
        <begin position="91"/>
        <end position="112"/>
    </location>
</feature>
<feature type="transmembrane region" description="Helical" evidence="1">
    <location>
        <begin position="12"/>
        <end position="30"/>
    </location>
</feature>
<dbReference type="AlphaFoldDB" id="A0AAU9E5Z2"/>
<keyword evidence="3" id="KW-1185">Reference proteome</keyword>
<keyword evidence="1" id="KW-0472">Membrane</keyword>
<keyword evidence="1" id="KW-1133">Transmembrane helix</keyword>
<evidence type="ECO:0000256" key="1">
    <source>
        <dbReference type="SAM" id="Phobius"/>
    </source>
</evidence>
<organism evidence="2 3">
    <name type="scientific">Helicovermis profundi</name>
    <dbReference type="NCBI Taxonomy" id="3065157"/>
    <lineage>
        <taxon>Bacteria</taxon>
        <taxon>Bacillati</taxon>
        <taxon>Bacillota</taxon>
        <taxon>Clostridia</taxon>
        <taxon>Helicovermis</taxon>
    </lineage>
</organism>
<feature type="transmembrane region" description="Helical" evidence="1">
    <location>
        <begin position="118"/>
        <end position="143"/>
    </location>
</feature>
<sequence>MKIIKKFLLIKYFLFSFIILRLKVLYSFIFRNRLPEAFFIFDPTLQFNLFTVNTILIGFLFSSLGIMLSVSDKPIIRVYEHEGYLDKLYSSIKHGIISHFLSIICIIFTVILSKRIFIYLFFVEILSFSYALFKFLISIFNIFELIKEIRLNNDISDLKHSEQEDDEYE</sequence>
<reference evidence="2 3" key="1">
    <citation type="submission" date="2023-08" db="EMBL/GenBank/DDBJ databases">
        <title>Helicovermis profunda gen. nov., sp. nov., a novel mesophilic, fermentative bacterium within the Bacillota from a deep-sea hydrothermal vent chimney.</title>
        <authorList>
            <person name="Miyazaki U."/>
            <person name="Mizutani D."/>
            <person name="Hashimoto Y."/>
            <person name="Tame A."/>
            <person name="Sawayama S."/>
            <person name="Miyazaki J."/>
            <person name="Takai K."/>
            <person name="Nakagawa S."/>
        </authorList>
    </citation>
    <scope>NUCLEOTIDE SEQUENCE [LARGE SCALE GENOMIC DNA]</scope>
    <source>
        <strain evidence="2 3">S502</strain>
    </source>
</reference>
<dbReference type="RefSeq" id="WP_338537088.1">
    <property type="nucleotide sequence ID" value="NZ_AP028654.1"/>
</dbReference>
<protein>
    <submittedName>
        <fullName evidence="2">Uncharacterized protein</fullName>
    </submittedName>
</protein>
<feature type="transmembrane region" description="Helical" evidence="1">
    <location>
        <begin position="50"/>
        <end position="70"/>
    </location>
</feature>
<keyword evidence="1" id="KW-0812">Transmembrane</keyword>